<dbReference type="InterPro" id="IPR003892">
    <property type="entry name" value="CUE"/>
</dbReference>
<proteinExistence type="predicted"/>
<evidence type="ECO:0000256" key="1">
    <source>
        <dbReference type="SAM" id="Coils"/>
    </source>
</evidence>
<dbReference type="AlphaFoldDB" id="A0AAV6WRL2"/>
<protein>
    <recommendedName>
        <fullName evidence="3">CUE domain-containing protein</fullName>
    </recommendedName>
</protein>
<feature type="region of interest" description="Disordered" evidence="2">
    <location>
        <begin position="592"/>
        <end position="611"/>
    </location>
</feature>
<accession>A0AAV6WRL2</accession>
<dbReference type="PANTHER" id="PTHR48459">
    <property type="entry name" value="CUE DOMAIN-CONTAINING PROTEIN"/>
    <property type="match status" value="1"/>
</dbReference>
<dbReference type="EMBL" id="WHWC01000013">
    <property type="protein sequence ID" value="KAG8370711.1"/>
    <property type="molecule type" value="Genomic_DNA"/>
</dbReference>
<feature type="domain" description="CUE" evidence="3">
    <location>
        <begin position="11"/>
        <end position="54"/>
    </location>
</feature>
<organism evidence="4 5">
    <name type="scientific">Buddleja alternifolia</name>
    <dbReference type="NCBI Taxonomy" id="168488"/>
    <lineage>
        <taxon>Eukaryota</taxon>
        <taxon>Viridiplantae</taxon>
        <taxon>Streptophyta</taxon>
        <taxon>Embryophyta</taxon>
        <taxon>Tracheophyta</taxon>
        <taxon>Spermatophyta</taxon>
        <taxon>Magnoliopsida</taxon>
        <taxon>eudicotyledons</taxon>
        <taxon>Gunneridae</taxon>
        <taxon>Pentapetalae</taxon>
        <taxon>asterids</taxon>
        <taxon>lamiids</taxon>
        <taxon>Lamiales</taxon>
        <taxon>Scrophulariaceae</taxon>
        <taxon>Buddlejeae</taxon>
        <taxon>Buddleja</taxon>
    </lineage>
</organism>
<keyword evidence="5" id="KW-1185">Reference proteome</keyword>
<dbReference type="GO" id="GO:0043130">
    <property type="term" value="F:ubiquitin binding"/>
    <property type="evidence" value="ECO:0007669"/>
    <property type="project" value="InterPro"/>
</dbReference>
<comment type="caution">
    <text evidence="4">The sequence shown here is derived from an EMBL/GenBank/DDBJ whole genome shotgun (WGS) entry which is preliminary data.</text>
</comment>
<reference evidence="4" key="1">
    <citation type="submission" date="2019-10" db="EMBL/GenBank/DDBJ databases">
        <authorList>
            <person name="Zhang R."/>
            <person name="Pan Y."/>
            <person name="Wang J."/>
            <person name="Ma R."/>
            <person name="Yu S."/>
        </authorList>
    </citation>
    <scope>NUCLEOTIDE SEQUENCE</scope>
    <source>
        <strain evidence="4">LA-IB0</strain>
        <tissue evidence="4">Leaf</tissue>
    </source>
</reference>
<sequence length="631" mass="70276">MKFILCNTEMGFNKVYKSLLEVFPQVDSRALRAVAIEHSKDADAAVEAVLVEIIPFFAERSRPSSPLTRRSISVRKSNEALLGSIVTTQTADGPSLNKEGSAELKNGYNENTRNQHSLHVSVDGHNEAFYDAYDGHHEREDNTAELTLPKNIDESSIEKNVDVYSHDEACQLIDKNGVNTLQIEVSGESITEETASDDKCPESSIKISSQNIPWEEGETLQEDIGVNQNMNVNQQTEDYVQLETEFGNGTNKESDQGKSCTDDNNCMAEPASLTVQITTSPLEISNEFVVLPDMLGSDLEKLEASLSSDADSKMEATSNVVDTEDDSTLTATISQSSQIHIIDVLEEIIADAKTNKKTLFSAMQSVISLMREVELKEQAAEQEKQEVTIGDTDIEIKVEELKQMVQRAKEANDMHAGEVYGEKAILATELKELQSRLLSLSDEKDKSLGVLDEMRQTLEIRLATAEKEIKSAEQEKLVKERAAAKALVDQELLMEKVVQESNILKQQAEDNAKLREFLMDRGRVVDILQGEIAVICQDVSLLKEKFDEHVPFSKSLSSSQTSFILASSTSSFKSLIPDQVEPVPDEAVLLEIQKKKDSSDEQSSEEKTARDYREALQDDGWEFFDNHEIYA</sequence>
<gene>
    <name evidence="4" type="ORF">BUALT_Bualt13G0011700</name>
</gene>
<keyword evidence="1" id="KW-0175">Coiled coil</keyword>
<dbReference type="CDD" id="cd14279">
    <property type="entry name" value="CUE"/>
    <property type="match status" value="1"/>
</dbReference>
<dbReference type="Proteomes" id="UP000826271">
    <property type="component" value="Unassembled WGS sequence"/>
</dbReference>
<name>A0AAV6WRL2_9LAMI</name>
<evidence type="ECO:0000256" key="2">
    <source>
        <dbReference type="SAM" id="MobiDB-lite"/>
    </source>
</evidence>
<dbReference type="PANTHER" id="PTHR48459:SF1">
    <property type="entry name" value="CUE DOMAIN-CONTAINING PROTEIN"/>
    <property type="match status" value="1"/>
</dbReference>
<dbReference type="PROSITE" id="PS51140">
    <property type="entry name" value="CUE"/>
    <property type="match status" value="1"/>
</dbReference>
<evidence type="ECO:0000259" key="3">
    <source>
        <dbReference type="PROSITE" id="PS51140"/>
    </source>
</evidence>
<feature type="coiled-coil region" evidence="1">
    <location>
        <begin position="366"/>
        <end position="482"/>
    </location>
</feature>
<evidence type="ECO:0000313" key="5">
    <source>
        <dbReference type="Proteomes" id="UP000826271"/>
    </source>
</evidence>
<evidence type="ECO:0000313" key="4">
    <source>
        <dbReference type="EMBL" id="KAG8370711.1"/>
    </source>
</evidence>